<dbReference type="PRINTS" id="PR00328">
    <property type="entry name" value="SAR1GTPBP"/>
</dbReference>
<keyword evidence="5 11" id="KW-0547">Nucleotide-binding</keyword>
<evidence type="ECO:0000256" key="12">
    <source>
        <dbReference type="SAM" id="MobiDB-lite"/>
    </source>
</evidence>
<dbReference type="SMART" id="SM00178">
    <property type="entry name" value="SAR"/>
    <property type="match status" value="1"/>
</dbReference>
<evidence type="ECO:0000256" key="3">
    <source>
        <dbReference type="ARBA" id="ARBA00007507"/>
    </source>
</evidence>
<dbReference type="Proteomes" id="UP000306102">
    <property type="component" value="Unassembled WGS sequence"/>
</dbReference>
<dbReference type="Pfam" id="PF00025">
    <property type="entry name" value="Arf"/>
    <property type="match status" value="1"/>
</dbReference>
<name>A0A4S4ED22_CAMSN</name>
<evidence type="ECO:0000256" key="1">
    <source>
        <dbReference type="ARBA" id="ARBA00004240"/>
    </source>
</evidence>
<feature type="compositionally biased region" description="Basic and acidic residues" evidence="12">
    <location>
        <begin position="8"/>
        <end position="23"/>
    </location>
</feature>
<dbReference type="InterPro" id="IPR006687">
    <property type="entry name" value="Small_GTPase_SAR1"/>
</dbReference>
<dbReference type="Gene3D" id="3.40.50.300">
    <property type="entry name" value="P-loop containing nucleotide triphosphate hydrolases"/>
    <property type="match status" value="1"/>
</dbReference>
<comment type="subcellular location">
    <subcellularLocation>
        <location evidence="1">Endoplasmic reticulum</location>
    </subcellularLocation>
    <subcellularLocation>
        <location evidence="2">Golgi apparatus</location>
    </subcellularLocation>
</comment>
<accession>A0A4S4ED22</accession>
<dbReference type="AlphaFoldDB" id="A0A4S4ED22"/>
<evidence type="ECO:0000256" key="8">
    <source>
        <dbReference type="ARBA" id="ARBA00022927"/>
    </source>
</evidence>
<keyword evidence="13" id="KW-0472">Membrane</keyword>
<dbReference type="GO" id="GO:0005525">
    <property type="term" value="F:GTP binding"/>
    <property type="evidence" value="ECO:0007669"/>
    <property type="project" value="UniProtKB-KW"/>
</dbReference>
<dbReference type="EMBL" id="SDRB02005700">
    <property type="protein sequence ID" value="THG13754.1"/>
    <property type="molecule type" value="Genomic_DNA"/>
</dbReference>
<evidence type="ECO:0000256" key="13">
    <source>
        <dbReference type="SAM" id="Phobius"/>
    </source>
</evidence>
<evidence type="ECO:0000256" key="6">
    <source>
        <dbReference type="ARBA" id="ARBA00022824"/>
    </source>
</evidence>
<keyword evidence="7" id="KW-0931">ER-Golgi transport</keyword>
<reference evidence="14 15" key="1">
    <citation type="journal article" date="2018" name="Proc. Natl. Acad. Sci. U.S.A.">
        <title>Draft genome sequence of Camellia sinensis var. sinensis provides insights into the evolution of the tea genome and tea quality.</title>
        <authorList>
            <person name="Wei C."/>
            <person name="Yang H."/>
            <person name="Wang S."/>
            <person name="Zhao J."/>
            <person name="Liu C."/>
            <person name="Gao L."/>
            <person name="Xia E."/>
            <person name="Lu Y."/>
            <person name="Tai Y."/>
            <person name="She G."/>
            <person name="Sun J."/>
            <person name="Cao H."/>
            <person name="Tong W."/>
            <person name="Gao Q."/>
            <person name="Li Y."/>
            <person name="Deng W."/>
            <person name="Jiang X."/>
            <person name="Wang W."/>
            <person name="Chen Q."/>
            <person name="Zhang S."/>
            <person name="Li H."/>
            <person name="Wu J."/>
            <person name="Wang P."/>
            <person name="Li P."/>
            <person name="Shi C."/>
            <person name="Zheng F."/>
            <person name="Jian J."/>
            <person name="Huang B."/>
            <person name="Shan D."/>
            <person name="Shi M."/>
            <person name="Fang C."/>
            <person name="Yue Y."/>
            <person name="Li F."/>
            <person name="Li D."/>
            <person name="Wei S."/>
            <person name="Han B."/>
            <person name="Jiang C."/>
            <person name="Yin Y."/>
            <person name="Xia T."/>
            <person name="Zhang Z."/>
            <person name="Bennetzen J.L."/>
            <person name="Zhao S."/>
            <person name="Wan X."/>
        </authorList>
    </citation>
    <scope>NUCLEOTIDE SEQUENCE [LARGE SCALE GENOMIC DNA]</scope>
    <source>
        <strain evidence="15">cv. Shuchazao</strain>
        <tissue evidence="14">Leaf</tissue>
    </source>
</reference>
<evidence type="ECO:0000256" key="4">
    <source>
        <dbReference type="ARBA" id="ARBA00022448"/>
    </source>
</evidence>
<evidence type="ECO:0000256" key="7">
    <source>
        <dbReference type="ARBA" id="ARBA00022892"/>
    </source>
</evidence>
<keyword evidence="10" id="KW-0342">GTP-binding</keyword>
<dbReference type="PANTHER" id="PTHR45684">
    <property type="entry name" value="RE74312P"/>
    <property type="match status" value="1"/>
</dbReference>
<proteinExistence type="inferred from homology"/>
<gene>
    <name evidence="14" type="ORF">TEA_011937</name>
</gene>
<keyword evidence="6" id="KW-0256">Endoplasmic reticulum</keyword>
<dbReference type="STRING" id="542762.A0A4S4ED22"/>
<evidence type="ECO:0000256" key="10">
    <source>
        <dbReference type="ARBA" id="ARBA00023134"/>
    </source>
</evidence>
<evidence type="ECO:0000256" key="5">
    <source>
        <dbReference type="ARBA" id="ARBA00022741"/>
    </source>
</evidence>
<keyword evidence="8" id="KW-0653">Protein transport</keyword>
<keyword evidence="13" id="KW-0812">Transmembrane</keyword>
<feature type="binding site" evidence="11">
    <location>
        <position position="207"/>
    </location>
    <ligand>
        <name>GTP</name>
        <dbReference type="ChEBI" id="CHEBI:37565"/>
    </ligand>
</feature>
<dbReference type="GO" id="GO:0016192">
    <property type="term" value="P:vesicle-mediated transport"/>
    <property type="evidence" value="ECO:0007669"/>
    <property type="project" value="UniProtKB-KW"/>
</dbReference>
<dbReference type="InterPro" id="IPR006689">
    <property type="entry name" value="Small_GTPase_ARF/SAR"/>
</dbReference>
<keyword evidence="13" id="KW-1133">Transmembrane helix</keyword>
<organism evidence="14 15">
    <name type="scientific">Camellia sinensis var. sinensis</name>
    <name type="common">China tea</name>
    <dbReference type="NCBI Taxonomy" id="542762"/>
    <lineage>
        <taxon>Eukaryota</taxon>
        <taxon>Viridiplantae</taxon>
        <taxon>Streptophyta</taxon>
        <taxon>Embryophyta</taxon>
        <taxon>Tracheophyta</taxon>
        <taxon>Spermatophyta</taxon>
        <taxon>Magnoliopsida</taxon>
        <taxon>eudicotyledons</taxon>
        <taxon>Gunneridae</taxon>
        <taxon>Pentapetalae</taxon>
        <taxon>asterids</taxon>
        <taxon>Ericales</taxon>
        <taxon>Theaceae</taxon>
        <taxon>Camellia</taxon>
    </lineage>
</organism>
<keyword evidence="15" id="KW-1185">Reference proteome</keyword>
<evidence type="ECO:0000256" key="11">
    <source>
        <dbReference type="PIRSR" id="PIRSR606687-2"/>
    </source>
</evidence>
<dbReference type="GO" id="GO:0003924">
    <property type="term" value="F:GTPase activity"/>
    <property type="evidence" value="ECO:0007669"/>
    <property type="project" value="InterPro"/>
</dbReference>
<feature type="region of interest" description="Disordered" evidence="12">
    <location>
        <begin position="82"/>
        <end position="101"/>
    </location>
</feature>
<comment type="caution">
    <text evidence="14">The sequence shown here is derived from an EMBL/GenBank/DDBJ whole genome shotgun (WGS) entry which is preliminary data.</text>
</comment>
<evidence type="ECO:0000256" key="9">
    <source>
        <dbReference type="ARBA" id="ARBA00023034"/>
    </source>
</evidence>
<feature type="transmembrane region" description="Helical" evidence="13">
    <location>
        <begin position="59"/>
        <end position="81"/>
    </location>
</feature>
<dbReference type="InterPro" id="IPR027417">
    <property type="entry name" value="P-loop_NTPase"/>
</dbReference>
<keyword evidence="4" id="KW-0813">Transport</keyword>
<evidence type="ECO:0000313" key="14">
    <source>
        <dbReference type="EMBL" id="THG13754.1"/>
    </source>
</evidence>
<dbReference type="GO" id="GO:0006886">
    <property type="term" value="P:intracellular protein transport"/>
    <property type="evidence" value="ECO:0007669"/>
    <property type="project" value="InterPro"/>
</dbReference>
<dbReference type="PROSITE" id="PS51422">
    <property type="entry name" value="SAR1"/>
    <property type="match status" value="1"/>
</dbReference>
<sequence>MIGLPPAKETRDAEEMVKKERPTPVRTSRIGETSAFRLVSTTARHLSAVVGCSLLEATIAIYLIIAVTTVAALFPLSNRVLQKEKEEEERRSKKKLMGKENGRLEKMEMNKIRDELNEKISEFTLLTRTTKRDLHRPKRSWMPSSQMIHLRMSRFSYLGTRLAYPNAASEDELRYYLGLTGVTTGKGNVDLANSNVRPIEVFMCSIVHKMGYGDGFKWLSQYIK</sequence>
<dbReference type="GO" id="GO:0005783">
    <property type="term" value="C:endoplasmic reticulum"/>
    <property type="evidence" value="ECO:0007669"/>
    <property type="project" value="UniProtKB-SubCell"/>
</dbReference>
<comment type="similarity">
    <text evidence="3">Belongs to the small GTPase superfamily. SAR1 family.</text>
</comment>
<dbReference type="GO" id="GO:0005794">
    <property type="term" value="C:Golgi apparatus"/>
    <property type="evidence" value="ECO:0007669"/>
    <property type="project" value="UniProtKB-SubCell"/>
</dbReference>
<feature type="region of interest" description="Disordered" evidence="12">
    <location>
        <begin position="1"/>
        <end position="25"/>
    </location>
</feature>
<feature type="binding site" evidence="11">
    <location>
        <position position="206"/>
    </location>
    <ligand>
        <name>GTP</name>
        <dbReference type="ChEBI" id="CHEBI:37565"/>
    </ligand>
</feature>
<evidence type="ECO:0000256" key="2">
    <source>
        <dbReference type="ARBA" id="ARBA00004555"/>
    </source>
</evidence>
<protein>
    <submittedName>
        <fullName evidence="14">Uncharacterized protein</fullName>
    </submittedName>
</protein>
<evidence type="ECO:0000313" key="15">
    <source>
        <dbReference type="Proteomes" id="UP000306102"/>
    </source>
</evidence>
<keyword evidence="9" id="KW-0333">Golgi apparatus</keyword>